<dbReference type="AlphaFoldDB" id="A0AAW1VV62"/>
<sequence length="125" mass="13839">MFVQGDCHFIGSCHFGKAKEVGVPNERLKPPIDEGIVVEGVDVVVGFADKELEKLGTEGVVAAVDEELKKLVNEEVVEVADEELKKLGNEGVAGAVDEELENLRMREWLELQTKKQSQTSSMWKQ</sequence>
<gene>
    <name evidence="1" type="ORF">M0R45_034880</name>
</gene>
<keyword evidence="2" id="KW-1185">Reference proteome</keyword>
<name>A0AAW1VV62_RUBAR</name>
<accession>A0AAW1VV62</accession>
<proteinExistence type="predicted"/>
<reference evidence="1 2" key="1">
    <citation type="journal article" date="2023" name="G3 (Bethesda)">
        <title>A chromosome-length genome assembly and annotation of blackberry (Rubus argutus, cv. 'Hillquist').</title>
        <authorList>
            <person name="Bruna T."/>
            <person name="Aryal R."/>
            <person name="Dudchenko O."/>
            <person name="Sargent D.J."/>
            <person name="Mead D."/>
            <person name="Buti M."/>
            <person name="Cavallini A."/>
            <person name="Hytonen T."/>
            <person name="Andres J."/>
            <person name="Pham M."/>
            <person name="Weisz D."/>
            <person name="Mascagni F."/>
            <person name="Usai G."/>
            <person name="Natali L."/>
            <person name="Bassil N."/>
            <person name="Fernandez G.E."/>
            <person name="Lomsadze A."/>
            <person name="Armour M."/>
            <person name="Olukolu B."/>
            <person name="Poorten T."/>
            <person name="Britton C."/>
            <person name="Davik J."/>
            <person name="Ashrafi H."/>
            <person name="Aiden E.L."/>
            <person name="Borodovsky M."/>
            <person name="Worthington M."/>
        </authorList>
    </citation>
    <scope>NUCLEOTIDE SEQUENCE [LARGE SCALE GENOMIC DNA]</scope>
    <source>
        <strain evidence="1">PI 553951</strain>
    </source>
</reference>
<evidence type="ECO:0000313" key="1">
    <source>
        <dbReference type="EMBL" id="KAK9910946.1"/>
    </source>
</evidence>
<dbReference type="EMBL" id="JBEDUW010000007">
    <property type="protein sequence ID" value="KAK9910946.1"/>
    <property type="molecule type" value="Genomic_DNA"/>
</dbReference>
<dbReference type="Proteomes" id="UP001457282">
    <property type="component" value="Unassembled WGS sequence"/>
</dbReference>
<protein>
    <submittedName>
        <fullName evidence="1">Uncharacterized protein</fullName>
    </submittedName>
</protein>
<organism evidence="1 2">
    <name type="scientific">Rubus argutus</name>
    <name type="common">Southern blackberry</name>
    <dbReference type="NCBI Taxonomy" id="59490"/>
    <lineage>
        <taxon>Eukaryota</taxon>
        <taxon>Viridiplantae</taxon>
        <taxon>Streptophyta</taxon>
        <taxon>Embryophyta</taxon>
        <taxon>Tracheophyta</taxon>
        <taxon>Spermatophyta</taxon>
        <taxon>Magnoliopsida</taxon>
        <taxon>eudicotyledons</taxon>
        <taxon>Gunneridae</taxon>
        <taxon>Pentapetalae</taxon>
        <taxon>rosids</taxon>
        <taxon>fabids</taxon>
        <taxon>Rosales</taxon>
        <taxon>Rosaceae</taxon>
        <taxon>Rosoideae</taxon>
        <taxon>Rosoideae incertae sedis</taxon>
        <taxon>Rubus</taxon>
    </lineage>
</organism>
<comment type="caution">
    <text evidence="1">The sequence shown here is derived from an EMBL/GenBank/DDBJ whole genome shotgun (WGS) entry which is preliminary data.</text>
</comment>
<evidence type="ECO:0000313" key="2">
    <source>
        <dbReference type="Proteomes" id="UP001457282"/>
    </source>
</evidence>